<dbReference type="Gene3D" id="1.25.40.20">
    <property type="entry name" value="Ankyrin repeat-containing domain"/>
    <property type="match status" value="2"/>
</dbReference>
<keyword evidence="1" id="KW-0677">Repeat</keyword>
<evidence type="ECO:0000256" key="3">
    <source>
        <dbReference type="PROSITE-ProRule" id="PRU00023"/>
    </source>
</evidence>
<dbReference type="EMBL" id="KZ613816">
    <property type="protein sequence ID" value="PMD59487.1"/>
    <property type="molecule type" value="Genomic_DNA"/>
</dbReference>
<reference evidence="4 5" key="1">
    <citation type="submission" date="2016-04" db="EMBL/GenBank/DDBJ databases">
        <title>A degradative enzymes factory behind the ericoid mycorrhizal symbiosis.</title>
        <authorList>
            <consortium name="DOE Joint Genome Institute"/>
            <person name="Martino E."/>
            <person name="Morin E."/>
            <person name="Grelet G."/>
            <person name="Kuo A."/>
            <person name="Kohler A."/>
            <person name="Daghino S."/>
            <person name="Barry K."/>
            <person name="Choi C."/>
            <person name="Cichocki N."/>
            <person name="Clum A."/>
            <person name="Copeland A."/>
            <person name="Hainaut M."/>
            <person name="Haridas S."/>
            <person name="Labutti K."/>
            <person name="Lindquist E."/>
            <person name="Lipzen A."/>
            <person name="Khouja H.-R."/>
            <person name="Murat C."/>
            <person name="Ohm R."/>
            <person name="Olson A."/>
            <person name="Spatafora J."/>
            <person name="Veneault-Fourrey C."/>
            <person name="Henrissat B."/>
            <person name="Grigoriev I."/>
            <person name="Martin F."/>
            <person name="Perotto S."/>
        </authorList>
    </citation>
    <scope>NUCLEOTIDE SEQUENCE [LARGE SCALE GENOMIC DNA]</scope>
    <source>
        <strain evidence="4 5">E</strain>
    </source>
</reference>
<evidence type="ECO:0000313" key="4">
    <source>
        <dbReference type="EMBL" id="PMD59487.1"/>
    </source>
</evidence>
<protein>
    <submittedName>
        <fullName evidence="4">Ankyrin</fullName>
    </submittedName>
</protein>
<dbReference type="InterPro" id="IPR002110">
    <property type="entry name" value="Ankyrin_rpt"/>
</dbReference>
<dbReference type="STRING" id="1095630.A0A2J6T8Y1"/>
<evidence type="ECO:0000256" key="1">
    <source>
        <dbReference type="ARBA" id="ARBA00022737"/>
    </source>
</evidence>
<dbReference type="SMART" id="SM00248">
    <property type="entry name" value="ANK"/>
    <property type="match status" value="5"/>
</dbReference>
<evidence type="ECO:0000256" key="2">
    <source>
        <dbReference type="ARBA" id="ARBA00023043"/>
    </source>
</evidence>
<dbReference type="AlphaFoldDB" id="A0A2J6T8Y1"/>
<dbReference type="Pfam" id="PF12796">
    <property type="entry name" value="Ank_2"/>
    <property type="match status" value="2"/>
</dbReference>
<dbReference type="Pfam" id="PF00023">
    <property type="entry name" value="Ank"/>
    <property type="match status" value="1"/>
</dbReference>
<dbReference type="Proteomes" id="UP000235371">
    <property type="component" value="Unassembled WGS sequence"/>
</dbReference>
<dbReference type="OrthoDB" id="341259at2759"/>
<feature type="repeat" description="ANK" evidence="3">
    <location>
        <begin position="128"/>
        <end position="161"/>
    </location>
</feature>
<gene>
    <name evidence="4" type="ORF">K444DRAFT_530059</name>
</gene>
<dbReference type="PANTHER" id="PTHR24198:SF165">
    <property type="entry name" value="ANKYRIN REPEAT-CONTAINING PROTEIN-RELATED"/>
    <property type="match status" value="1"/>
</dbReference>
<keyword evidence="5" id="KW-1185">Reference proteome</keyword>
<dbReference type="InterPro" id="IPR036770">
    <property type="entry name" value="Ankyrin_rpt-contain_sf"/>
</dbReference>
<dbReference type="GeneID" id="36582949"/>
<organism evidence="4 5">
    <name type="scientific">Hyaloscypha bicolor E</name>
    <dbReference type="NCBI Taxonomy" id="1095630"/>
    <lineage>
        <taxon>Eukaryota</taxon>
        <taxon>Fungi</taxon>
        <taxon>Dikarya</taxon>
        <taxon>Ascomycota</taxon>
        <taxon>Pezizomycotina</taxon>
        <taxon>Leotiomycetes</taxon>
        <taxon>Helotiales</taxon>
        <taxon>Hyaloscyphaceae</taxon>
        <taxon>Hyaloscypha</taxon>
        <taxon>Hyaloscypha bicolor</taxon>
    </lineage>
</organism>
<dbReference type="SUPFAM" id="SSF48403">
    <property type="entry name" value="Ankyrin repeat"/>
    <property type="match status" value="1"/>
</dbReference>
<dbReference type="PANTHER" id="PTHR24198">
    <property type="entry name" value="ANKYRIN REPEAT AND PROTEIN KINASE DOMAIN-CONTAINING PROTEIN"/>
    <property type="match status" value="1"/>
</dbReference>
<sequence>MHAFLTTALLQSPSRTPLSHVAEGGRIARIAYVKLLLSLDSVNPDAKDNNGCGHRWTLLFWAIEKEDEEIVQLLLNNERIDPDSKSSGQYSCNSEQTLLLRTAVTGQSIIVKVLLAKEHFDLTAKDRHGQTPLFLAIENGHTIIVEQFLAIEDIDPNTQNKKGETSLLVAAEKGHRAVIRLLLKAEGIKPDYKNSKERIPLSLAI</sequence>
<name>A0A2J6T8Y1_9HELO</name>
<accession>A0A2J6T8Y1</accession>
<evidence type="ECO:0000313" key="5">
    <source>
        <dbReference type="Proteomes" id="UP000235371"/>
    </source>
</evidence>
<proteinExistence type="predicted"/>
<dbReference type="PROSITE" id="PS50088">
    <property type="entry name" value="ANK_REPEAT"/>
    <property type="match status" value="1"/>
</dbReference>
<dbReference type="InParanoid" id="A0A2J6T8Y1"/>
<keyword evidence="2 3" id="KW-0040">ANK repeat</keyword>
<dbReference type="RefSeq" id="XP_024736391.1">
    <property type="nucleotide sequence ID" value="XM_024874869.1"/>
</dbReference>